<proteinExistence type="evidence at transcript level"/>
<feature type="signal peptide" evidence="1">
    <location>
        <begin position="1"/>
        <end position="26"/>
    </location>
</feature>
<evidence type="ECO:0000256" key="1">
    <source>
        <dbReference type="SAM" id="SignalP"/>
    </source>
</evidence>
<protein>
    <submittedName>
        <fullName evidence="3">Putative non-specific lipid-transfer protein type 1</fullName>
    </submittedName>
</protein>
<evidence type="ECO:0000313" key="3">
    <source>
        <dbReference type="EMBL" id="AEQ39044.1"/>
    </source>
</evidence>
<dbReference type="CDD" id="cd01960">
    <property type="entry name" value="nsLTP1"/>
    <property type="match status" value="1"/>
</dbReference>
<dbReference type="AlphaFoldDB" id="G4WMU1"/>
<dbReference type="PRINTS" id="PR00382">
    <property type="entry name" value="LIPIDTRNSFER"/>
</dbReference>
<accession>G4WMU1</accession>
<evidence type="ECO:0000259" key="2">
    <source>
        <dbReference type="Pfam" id="PF00234"/>
    </source>
</evidence>
<organism evidence="3">
    <name type="scientific">Wolffia arrhiza</name>
    <name type="common">Rootless water-meal</name>
    <name type="synonym">Lemna arrhiza</name>
    <dbReference type="NCBI Taxonomy" id="161111"/>
    <lineage>
        <taxon>Eukaryota</taxon>
        <taxon>Viridiplantae</taxon>
        <taxon>Streptophyta</taxon>
        <taxon>Embryophyta</taxon>
        <taxon>Tracheophyta</taxon>
        <taxon>Spermatophyta</taxon>
        <taxon>Magnoliopsida</taxon>
        <taxon>Liliopsida</taxon>
        <taxon>Araceae</taxon>
        <taxon>Lemnoideae</taxon>
        <taxon>Wolffia</taxon>
    </lineage>
</organism>
<dbReference type="PANTHER" id="PTHR33076">
    <property type="entry name" value="NON-SPECIFIC LIPID-TRANSFER PROTEIN 2-RELATED"/>
    <property type="match status" value="1"/>
</dbReference>
<dbReference type="InterPro" id="IPR000528">
    <property type="entry name" value="Plant_nsLTP"/>
</dbReference>
<dbReference type="InterPro" id="IPR036312">
    <property type="entry name" value="Bifun_inhib/LTP/seed_sf"/>
</dbReference>
<feature type="domain" description="Bifunctional inhibitor/plant lipid transfer protein/seed storage helical" evidence="2">
    <location>
        <begin position="30"/>
        <end position="116"/>
    </location>
</feature>
<sequence length="120" mass="12241">MAGKGATLLFVSAFAFLLLTAPYAGGQITCTNARSNVAQCLGYLVGRVASPPAPCCDGVRRLNSLAGNSTRVAIRAACLCLQGDARELKALNANRISGIVSNCGVSPPFPISANITCPTA</sequence>
<dbReference type="GO" id="GO:0008289">
    <property type="term" value="F:lipid binding"/>
    <property type="evidence" value="ECO:0007669"/>
    <property type="project" value="InterPro"/>
</dbReference>
<dbReference type="SUPFAM" id="SSF47699">
    <property type="entry name" value="Bifunctional inhibitor/lipid-transfer protein/seed storage 2S albumin"/>
    <property type="match status" value="1"/>
</dbReference>
<feature type="chain" id="PRO_5003470688" evidence="1">
    <location>
        <begin position="27"/>
        <end position="120"/>
    </location>
</feature>
<dbReference type="GO" id="GO:0006869">
    <property type="term" value="P:lipid transport"/>
    <property type="evidence" value="ECO:0007669"/>
    <property type="project" value="InterPro"/>
</dbReference>
<name>G4WMU1_WOLAR</name>
<dbReference type="InterPro" id="IPR016140">
    <property type="entry name" value="Bifunc_inhib/LTP/seed_store"/>
</dbReference>
<keyword evidence="1" id="KW-0732">Signal</keyword>
<dbReference type="Pfam" id="PF00234">
    <property type="entry name" value="Tryp_alpha_amyl"/>
    <property type="match status" value="1"/>
</dbReference>
<reference evidence="3" key="1">
    <citation type="submission" date="2010-12" db="EMBL/GenBank/DDBJ databases">
        <authorList>
            <person name="Yang A."/>
            <person name="Qi V."/>
            <person name="Cannon A.-M."/>
            <person name="Mead J."/>
        </authorList>
    </citation>
    <scope>NUCLEOTIDE SEQUENCE</scope>
</reference>
<dbReference type="EMBL" id="HQ693665">
    <property type="protein sequence ID" value="AEQ39044.1"/>
    <property type="molecule type" value="mRNA"/>
</dbReference>
<dbReference type="Gene3D" id="1.10.110.10">
    <property type="entry name" value="Plant lipid-transfer and hydrophobic proteins"/>
    <property type="match status" value="1"/>
</dbReference>